<dbReference type="InterPro" id="IPR011335">
    <property type="entry name" value="Restrct_endonuc-II-like"/>
</dbReference>
<organism evidence="3 4">
    <name type="scientific">Candidatus Uhrbacteria bacterium RIFCSPHIGHO2_01_FULL_63_20</name>
    <dbReference type="NCBI Taxonomy" id="1802385"/>
    <lineage>
        <taxon>Bacteria</taxon>
        <taxon>Candidatus Uhriibacteriota</taxon>
    </lineage>
</organism>
<evidence type="ECO:0000313" key="4">
    <source>
        <dbReference type="Proteomes" id="UP000177885"/>
    </source>
</evidence>
<dbReference type="Proteomes" id="UP000177885">
    <property type="component" value="Unassembled WGS sequence"/>
</dbReference>
<dbReference type="PANTHER" id="PTHR34039">
    <property type="entry name" value="UPF0102 PROTEIN YRAN"/>
    <property type="match status" value="1"/>
</dbReference>
<gene>
    <name evidence="3" type="ORF">A2856_00245</name>
</gene>
<dbReference type="PANTHER" id="PTHR34039:SF1">
    <property type="entry name" value="UPF0102 PROTEIN YRAN"/>
    <property type="match status" value="1"/>
</dbReference>
<sequence>MDPRRAFGNEGEKTAADFLSRKGCKIIGRQVRTAFGEIDLVCEDQGEIVFVEVKARSTDEFGNPEAAITAKKFETMSRCAQAYLAEHALESKPWRLDVVAIRGSEIVHFPGVDSPHGNW</sequence>
<evidence type="ECO:0000313" key="3">
    <source>
        <dbReference type="EMBL" id="OGL66923.1"/>
    </source>
</evidence>
<dbReference type="NCBIfam" id="TIGR00252">
    <property type="entry name" value="YraN family protein"/>
    <property type="match status" value="1"/>
</dbReference>
<dbReference type="HAMAP" id="MF_00048">
    <property type="entry name" value="UPF0102"/>
    <property type="match status" value="1"/>
</dbReference>
<name>A0A1F7TLQ8_9BACT</name>
<dbReference type="Pfam" id="PF02021">
    <property type="entry name" value="UPF0102"/>
    <property type="match status" value="1"/>
</dbReference>
<dbReference type="NCBIfam" id="NF009150">
    <property type="entry name" value="PRK12497.1-3"/>
    <property type="match status" value="1"/>
</dbReference>
<dbReference type="EMBL" id="MGDT01000004">
    <property type="protein sequence ID" value="OGL66923.1"/>
    <property type="molecule type" value="Genomic_DNA"/>
</dbReference>
<accession>A0A1F7TLQ8</accession>
<dbReference type="InterPro" id="IPR003509">
    <property type="entry name" value="UPF0102_YraN-like"/>
</dbReference>
<protein>
    <recommendedName>
        <fullName evidence="2">UPF0102 protein A2856_00245</fullName>
    </recommendedName>
</protein>
<dbReference type="GO" id="GO:0003676">
    <property type="term" value="F:nucleic acid binding"/>
    <property type="evidence" value="ECO:0007669"/>
    <property type="project" value="InterPro"/>
</dbReference>
<comment type="similarity">
    <text evidence="1 2">Belongs to the UPF0102 family.</text>
</comment>
<dbReference type="InterPro" id="IPR011856">
    <property type="entry name" value="tRNA_endonuc-like_dom_sf"/>
</dbReference>
<dbReference type="AlphaFoldDB" id="A0A1F7TLQ8"/>
<comment type="caution">
    <text evidence="3">The sequence shown here is derived from an EMBL/GenBank/DDBJ whole genome shotgun (WGS) entry which is preliminary data.</text>
</comment>
<dbReference type="SUPFAM" id="SSF52980">
    <property type="entry name" value="Restriction endonuclease-like"/>
    <property type="match status" value="1"/>
</dbReference>
<dbReference type="CDD" id="cd20736">
    <property type="entry name" value="PoNe_Nuclease"/>
    <property type="match status" value="1"/>
</dbReference>
<dbReference type="STRING" id="1802385.A2856_00245"/>
<evidence type="ECO:0000256" key="1">
    <source>
        <dbReference type="ARBA" id="ARBA00006738"/>
    </source>
</evidence>
<reference evidence="3 4" key="1">
    <citation type="journal article" date="2016" name="Nat. Commun.">
        <title>Thousands of microbial genomes shed light on interconnected biogeochemical processes in an aquifer system.</title>
        <authorList>
            <person name="Anantharaman K."/>
            <person name="Brown C.T."/>
            <person name="Hug L.A."/>
            <person name="Sharon I."/>
            <person name="Castelle C.J."/>
            <person name="Probst A.J."/>
            <person name="Thomas B.C."/>
            <person name="Singh A."/>
            <person name="Wilkins M.J."/>
            <person name="Karaoz U."/>
            <person name="Brodie E.L."/>
            <person name="Williams K.H."/>
            <person name="Hubbard S.S."/>
            <person name="Banfield J.F."/>
        </authorList>
    </citation>
    <scope>NUCLEOTIDE SEQUENCE [LARGE SCALE GENOMIC DNA]</scope>
</reference>
<proteinExistence type="inferred from homology"/>
<dbReference type="Gene3D" id="3.40.1350.10">
    <property type="match status" value="1"/>
</dbReference>
<evidence type="ECO:0000256" key="2">
    <source>
        <dbReference type="HAMAP-Rule" id="MF_00048"/>
    </source>
</evidence>